<comment type="subunit">
    <text evidence="12">Component of the origin recognition complex (ORC) composed of at least ORC1, ORC2, ORC3, ORC4, ORC5 and ORC6. ORC is regulated in a cell-cycle and development dependent manner. It is sequentially assembled at the exit from anaphase of mitosis and disassembled as cells enter S phase. Binds unmodified and methylated histone H3.</text>
</comment>
<evidence type="ECO:0000256" key="1">
    <source>
        <dbReference type="ARBA" id="ARBA00004123"/>
    </source>
</evidence>
<dbReference type="InterPro" id="IPR011009">
    <property type="entry name" value="Kinase-like_dom_sf"/>
</dbReference>
<evidence type="ECO:0000256" key="6">
    <source>
        <dbReference type="ARBA" id="ARBA00022777"/>
    </source>
</evidence>
<dbReference type="CDD" id="cd13999">
    <property type="entry name" value="STKc_MAP3K-like"/>
    <property type="match status" value="1"/>
</dbReference>
<comment type="subcellular location">
    <subcellularLocation>
        <location evidence="1 12">Nucleus</location>
    </subcellularLocation>
</comment>
<comment type="similarity">
    <text evidence="3 12">Belongs to the ORC1 family.</text>
</comment>
<dbReference type="FunFam" id="1.10.510.10:FF:000316">
    <property type="entry name" value="serine/threonine-protein kinase HT1"/>
    <property type="match status" value="1"/>
</dbReference>
<evidence type="ECO:0000256" key="5">
    <source>
        <dbReference type="ARBA" id="ARBA00022741"/>
    </source>
</evidence>
<dbReference type="InterPro" id="IPR027417">
    <property type="entry name" value="P-loop_NTPase"/>
</dbReference>
<keyword evidence="12" id="KW-0235">DNA replication</keyword>
<dbReference type="SUPFAM" id="SSF56112">
    <property type="entry name" value="Protein kinase-like (PK-like)"/>
    <property type="match status" value="1"/>
</dbReference>
<evidence type="ECO:0000256" key="14">
    <source>
        <dbReference type="SAM" id="SignalP"/>
    </source>
</evidence>
<dbReference type="GO" id="GO:0033314">
    <property type="term" value="P:mitotic DNA replication checkpoint signaling"/>
    <property type="evidence" value="ECO:0007669"/>
    <property type="project" value="TreeGrafter"/>
</dbReference>
<feature type="compositionally biased region" description="Basic and acidic residues" evidence="13">
    <location>
        <begin position="600"/>
        <end position="610"/>
    </location>
</feature>
<dbReference type="FunFam" id="1.10.8.60:FF:000082">
    <property type="entry name" value="Origin recognition complex subunit 1"/>
    <property type="match status" value="1"/>
</dbReference>
<dbReference type="PROSITE" id="PS00108">
    <property type="entry name" value="PROTEIN_KINASE_ST"/>
    <property type="match status" value="1"/>
</dbReference>
<feature type="compositionally biased region" description="Acidic residues" evidence="13">
    <location>
        <begin position="57"/>
        <end position="72"/>
    </location>
</feature>
<evidence type="ECO:0000313" key="17">
    <source>
        <dbReference type="Proteomes" id="UP001152561"/>
    </source>
</evidence>
<dbReference type="GO" id="GO:0016887">
    <property type="term" value="F:ATP hydrolysis activity"/>
    <property type="evidence" value="ECO:0007669"/>
    <property type="project" value="InterPro"/>
</dbReference>
<keyword evidence="9 12" id="KW-0539">Nucleus</keyword>
<comment type="catalytic activity">
    <reaction evidence="10">
        <text>L-threonyl-[protein] + ATP = O-phospho-L-threonyl-[protein] + ADP + H(+)</text>
        <dbReference type="Rhea" id="RHEA:46608"/>
        <dbReference type="Rhea" id="RHEA-COMP:11060"/>
        <dbReference type="Rhea" id="RHEA-COMP:11605"/>
        <dbReference type="ChEBI" id="CHEBI:15378"/>
        <dbReference type="ChEBI" id="CHEBI:30013"/>
        <dbReference type="ChEBI" id="CHEBI:30616"/>
        <dbReference type="ChEBI" id="CHEBI:61977"/>
        <dbReference type="ChEBI" id="CHEBI:456216"/>
        <dbReference type="EC" id="2.7.11.1"/>
    </reaction>
</comment>
<dbReference type="Pfam" id="PF00004">
    <property type="entry name" value="AAA"/>
    <property type="match status" value="1"/>
</dbReference>
<comment type="caution">
    <text evidence="16">The sequence shown here is derived from an EMBL/GenBank/DDBJ whole genome shotgun (WGS) entry which is preliminary data.</text>
</comment>
<feature type="compositionally biased region" description="Gly residues" evidence="13">
    <location>
        <begin position="453"/>
        <end position="478"/>
    </location>
</feature>
<accession>A0A9Q1MV06</accession>
<sequence length="966" mass="108069">MILLMLRWNLSSGIAMLCIQKNLRRREMKEMMFSFVNMNMTFTGIVSSAFLDDDEAEKDGDWNSCEDPDSDVECERENQSNPLTRPSPAYPLAANSRKGHFFGLQKIGAKKIPEHVRSHKLTEIEKAKATLLLATLPKSVPCRIKEMEEITTFIKGVICEDQCLCRCLYIHGVPGTGKTMSVLAVMRCLRCEVDAGSIKPYCFVEINGLKLASPENIYSVIYEALNGHRVCWKKALQSLNERFSNVTERSKENDHPCVLLIDELDVLVTRNQALNAKFQTDCYRYCKYYGSSGEAASEDFKSYGHTKSPYNYQQLQEIILTRLNGIDAFQKPAVEFASRKVAAVSGDARRALEICRRAAELADYRAKKLLSIPNSAAAGKMLVRMADVEAAIQEMFHAPHIQVMRSSSKLSKIFLAAKLALTVSCLCTSNESERLKKGGGDRDGGGRRESGGGRRGGGSGSGGKGDGGGGGGGGGNNDRGGNLNSTSILKFYQPFEKRIRVSTEFCAAPALLHQAEEGFFYCLRRHFEGIINGQFEGVVELEPPPELKKEKEKKFGTCYQPRSVASAKTRPGPTIVKQIQQNPSTNTPRARALSPLPKTKLPDTFKEARSSQKRFSTPHPKRKEHEKGIVGKLFLKDSREKKSKSRNRKDTAKVTAVETADEYTVDLSKLFLGLRFAHGAHSQLYHGIYRDEPVAVKMIKLPDDNDENNGDFATRLENQFSREVTLLSQLHHQNVVKFVGACRKPPVFCVVTEYLSEGSLRAYLHKLEDKSLTLQKLIALALDIAHGMQYIHSQGIIHRDLKPENILIDDKFGLKIADFGIACEEAYCDLLADDPGTYRWMAPEMIKRKSYGRKVDVYGFGLIVWEMVAGTIPYEDMTPVQAAFAVVNKNMRPPIPGDCLPAMRTLIEQCWSSQPEKRPEFWQIVKVLEQFQSSVAHDGTLNLVQNSMFHHKKGFLHWIQKLGSAH</sequence>
<keyword evidence="5 12" id="KW-0547">Nucleotide-binding</keyword>
<dbReference type="PANTHER" id="PTHR10763:SF23">
    <property type="entry name" value="ORIGIN RECOGNITION COMPLEX SUBUNIT 1"/>
    <property type="match status" value="1"/>
</dbReference>
<feature type="compositionally biased region" description="Polar residues" evidence="13">
    <location>
        <begin position="578"/>
        <end position="588"/>
    </location>
</feature>
<feature type="region of interest" description="Disordered" evidence="13">
    <location>
        <begin position="578"/>
        <end position="653"/>
    </location>
</feature>
<dbReference type="InterPro" id="IPR000719">
    <property type="entry name" value="Prot_kinase_dom"/>
</dbReference>
<feature type="chain" id="PRO_5040151373" description="Origin recognition complex subunit 1" evidence="14">
    <location>
        <begin position="16"/>
        <end position="966"/>
    </location>
</feature>
<dbReference type="Gene3D" id="1.10.8.60">
    <property type="match status" value="1"/>
</dbReference>
<evidence type="ECO:0000256" key="12">
    <source>
        <dbReference type="RuleBase" id="RU365058"/>
    </source>
</evidence>
<comment type="similarity">
    <text evidence="2">Belongs to the protein kinase superfamily. TKL Ser/Thr protein kinase family. ROCO subfamily.</text>
</comment>
<gene>
    <name evidence="16" type="ORF">K7X08_032550</name>
</gene>
<protein>
    <recommendedName>
        <fullName evidence="12">Origin recognition complex subunit 1</fullName>
    </recommendedName>
</protein>
<evidence type="ECO:0000256" key="8">
    <source>
        <dbReference type="ARBA" id="ARBA00023125"/>
    </source>
</evidence>
<dbReference type="EMBL" id="JAJAGQ010000003">
    <property type="protein sequence ID" value="KAJ8568853.1"/>
    <property type="molecule type" value="Genomic_DNA"/>
</dbReference>
<dbReference type="InterPro" id="IPR003959">
    <property type="entry name" value="ATPase_AAA_core"/>
</dbReference>
<feature type="compositionally biased region" description="Basic and acidic residues" evidence="13">
    <location>
        <begin position="434"/>
        <end position="452"/>
    </location>
</feature>
<keyword evidence="14" id="KW-0732">Signal</keyword>
<evidence type="ECO:0000259" key="15">
    <source>
        <dbReference type="PROSITE" id="PS50011"/>
    </source>
</evidence>
<dbReference type="GO" id="GO:0005524">
    <property type="term" value="F:ATP binding"/>
    <property type="evidence" value="ECO:0007669"/>
    <property type="project" value="UniProtKB-KW"/>
</dbReference>
<dbReference type="InterPro" id="IPR050311">
    <property type="entry name" value="ORC1/CDC6"/>
</dbReference>
<feature type="signal peptide" evidence="14">
    <location>
        <begin position="1"/>
        <end position="15"/>
    </location>
</feature>
<dbReference type="SMART" id="SM00220">
    <property type="entry name" value="S_TKc"/>
    <property type="match status" value="1"/>
</dbReference>
<feature type="compositionally biased region" description="Basic and acidic residues" evidence="13">
    <location>
        <begin position="623"/>
        <end position="640"/>
    </location>
</feature>
<dbReference type="PRINTS" id="PR00109">
    <property type="entry name" value="TYRKINASE"/>
</dbReference>
<comment type="function">
    <text evidence="12">Component of the origin recognition complex (ORC) that binds origins of replication. DNA-binding is ATP-dependent, however specific DNA sequences that define origins of replication have not been identified so far. ORC is required to assemble the pre-replication complex necessary to initiate DNA replication.</text>
</comment>
<dbReference type="GO" id="GO:0003688">
    <property type="term" value="F:DNA replication origin binding"/>
    <property type="evidence" value="ECO:0007669"/>
    <property type="project" value="TreeGrafter"/>
</dbReference>
<keyword evidence="6" id="KW-0418">Kinase</keyword>
<dbReference type="InterPro" id="IPR041083">
    <property type="entry name" value="AAA_lid_10"/>
</dbReference>
<feature type="region of interest" description="Disordered" evidence="13">
    <location>
        <begin position="57"/>
        <end position="89"/>
    </location>
</feature>
<keyword evidence="4" id="KW-0808">Transferase</keyword>
<dbReference type="Gene3D" id="1.10.510.10">
    <property type="entry name" value="Transferase(Phosphotransferase) domain 1"/>
    <property type="match status" value="1"/>
</dbReference>
<dbReference type="Gene3D" id="3.40.50.300">
    <property type="entry name" value="P-loop containing nucleotide triphosphate hydrolases"/>
    <property type="match status" value="1"/>
</dbReference>
<name>A0A9Q1MV06_9SOLA</name>
<proteinExistence type="inferred from homology"/>
<feature type="region of interest" description="Disordered" evidence="13">
    <location>
        <begin position="434"/>
        <end position="480"/>
    </location>
</feature>
<reference evidence="17" key="1">
    <citation type="journal article" date="2023" name="Proc. Natl. Acad. Sci. U.S.A.">
        <title>Genomic and structural basis for evolution of tropane alkaloid biosynthesis.</title>
        <authorList>
            <person name="Wanga Y.-J."/>
            <person name="Taina T."/>
            <person name="Yua J.-Y."/>
            <person name="Lia J."/>
            <person name="Xua B."/>
            <person name="Chenc J."/>
            <person name="D'Auriad J.C."/>
            <person name="Huanga J.-P."/>
            <person name="Huanga S.-X."/>
        </authorList>
    </citation>
    <scope>NUCLEOTIDE SEQUENCE [LARGE SCALE GENOMIC DNA]</scope>
    <source>
        <strain evidence="17">cv. KIB-2019</strain>
    </source>
</reference>
<dbReference type="SUPFAM" id="SSF52540">
    <property type="entry name" value="P-loop containing nucleoside triphosphate hydrolases"/>
    <property type="match status" value="1"/>
</dbReference>
<dbReference type="GO" id="GO:0004674">
    <property type="term" value="F:protein serine/threonine kinase activity"/>
    <property type="evidence" value="ECO:0007669"/>
    <property type="project" value="UniProtKB-EC"/>
</dbReference>
<organism evidence="16 17">
    <name type="scientific">Anisodus acutangulus</name>
    <dbReference type="NCBI Taxonomy" id="402998"/>
    <lineage>
        <taxon>Eukaryota</taxon>
        <taxon>Viridiplantae</taxon>
        <taxon>Streptophyta</taxon>
        <taxon>Embryophyta</taxon>
        <taxon>Tracheophyta</taxon>
        <taxon>Spermatophyta</taxon>
        <taxon>Magnoliopsida</taxon>
        <taxon>eudicotyledons</taxon>
        <taxon>Gunneridae</taxon>
        <taxon>Pentapetalae</taxon>
        <taxon>asterids</taxon>
        <taxon>lamiids</taxon>
        <taxon>Solanales</taxon>
        <taxon>Solanaceae</taxon>
        <taxon>Solanoideae</taxon>
        <taxon>Hyoscyameae</taxon>
        <taxon>Anisodus</taxon>
    </lineage>
</organism>
<dbReference type="GO" id="GO:0005664">
    <property type="term" value="C:nuclear origin of replication recognition complex"/>
    <property type="evidence" value="ECO:0007669"/>
    <property type="project" value="TreeGrafter"/>
</dbReference>
<dbReference type="InterPro" id="IPR008271">
    <property type="entry name" value="Ser/Thr_kinase_AS"/>
</dbReference>
<evidence type="ECO:0000256" key="11">
    <source>
        <dbReference type="ARBA" id="ARBA00048679"/>
    </source>
</evidence>
<dbReference type="Pfam" id="PF07714">
    <property type="entry name" value="PK_Tyr_Ser-Thr"/>
    <property type="match status" value="1"/>
</dbReference>
<evidence type="ECO:0000256" key="4">
    <source>
        <dbReference type="ARBA" id="ARBA00022679"/>
    </source>
</evidence>
<evidence type="ECO:0000256" key="13">
    <source>
        <dbReference type="SAM" id="MobiDB-lite"/>
    </source>
</evidence>
<dbReference type="Proteomes" id="UP001152561">
    <property type="component" value="Unassembled WGS sequence"/>
</dbReference>
<dbReference type="Pfam" id="PF17872">
    <property type="entry name" value="AAA_lid_10"/>
    <property type="match status" value="1"/>
</dbReference>
<evidence type="ECO:0000256" key="2">
    <source>
        <dbReference type="ARBA" id="ARBA00008171"/>
    </source>
</evidence>
<evidence type="ECO:0000256" key="3">
    <source>
        <dbReference type="ARBA" id="ARBA00008398"/>
    </source>
</evidence>
<comment type="catalytic activity">
    <reaction evidence="11">
        <text>L-seryl-[protein] + ATP = O-phospho-L-seryl-[protein] + ADP + H(+)</text>
        <dbReference type="Rhea" id="RHEA:17989"/>
        <dbReference type="Rhea" id="RHEA-COMP:9863"/>
        <dbReference type="Rhea" id="RHEA-COMP:11604"/>
        <dbReference type="ChEBI" id="CHEBI:15378"/>
        <dbReference type="ChEBI" id="CHEBI:29999"/>
        <dbReference type="ChEBI" id="CHEBI:30616"/>
        <dbReference type="ChEBI" id="CHEBI:83421"/>
        <dbReference type="ChEBI" id="CHEBI:456216"/>
        <dbReference type="EC" id="2.7.11.1"/>
    </reaction>
</comment>
<dbReference type="PROSITE" id="PS50011">
    <property type="entry name" value="PROTEIN_KINASE_DOM"/>
    <property type="match status" value="1"/>
</dbReference>
<evidence type="ECO:0000313" key="16">
    <source>
        <dbReference type="EMBL" id="KAJ8568853.1"/>
    </source>
</evidence>
<evidence type="ECO:0000256" key="7">
    <source>
        <dbReference type="ARBA" id="ARBA00022840"/>
    </source>
</evidence>
<dbReference type="FunFam" id="3.30.200.20:FF:000034">
    <property type="entry name" value="Kinase suppressor of Ras 1"/>
    <property type="match status" value="1"/>
</dbReference>
<evidence type="ECO:0000256" key="9">
    <source>
        <dbReference type="ARBA" id="ARBA00023242"/>
    </source>
</evidence>
<keyword evidence="17" id="KW-1185">Reference proteome</keyword>
<dbReference type="PANTHER" id="PTHR10763">
    <property type="entry name" value="CELL DIVISION CONTROL PROTEIN 6-RELATED"/>
    <property type="match status" value="1"/>
</dbReference>
<keyword evidence="8 12" id="KW-0238">DNA-binding</keyword>
<dbReference type="AlphaFoldDB" id="A0A9Q1MV06"/>
<evidence type="ECO:0000256" key="10">
    <source>
        <dbReference type="ARBA" id="ARBA00047899"/>
    </source>
</evidence>
<dbReference type="InterPro" id="IPR001245">
    <property type="entry name" value="Ser-Thr/Tyr_kinase_cat_dom"/>
</dbReference>
<keyword evidence="7 12" id="KW-0067">ATP-binding</keyword>
<feature type="domain" description="Protein kinase" evidence="15">
    <location>
        <begin position="670"/>
        <end position="932"/>
    </location>
</feature>
<dbReference type="OrthoDB" id="1926878at2759"/>
<dbReference type="GO" id="GO:0006270">
    <property type="term" value="P:DNA replication initiation"/>
    <property type="evidence" value="ECO:0007669"/>
    <property type="project" value="TreeGrafter"/>
</dbReference>
<dbReference type="Gene3D" id="3.30.200.20">
    <property type="entry name" value="Phosphorylase Kinase, domain 1"/>
    <property type="match status" value="1"/>
</dbReference>